<keyword evidence="7" id="KW-0472">Membrane</keyword>
<evidence type="ECO:0000256" key="3">
    <source>
        <dbReference type="ARBA" id="ARBA00022553"/>
    </source>
</evidence>
<evidence type="ECO:0000256" key="1">
    <source>
        <dbReference type="ARBA" id="ARBA00000085"/>
    </source>
</evidence>
<dbReference type="PRINTS" id="PR00344">
    <property type="entry name" value="BCTRLSENSOR"/>
</dbReference>
<dbReference type="InterPro" id="IPR007891">
    <property type="entry name" value="CHASE3"/>
</dbReference>
<organism evidence="9 10">
    <name type="scientific">Hufsiella arboris</name>
    <dbReference type="NCBI Taxonomy" id="2695275"/>
    <lineage>
        <taxon>Bacteria</taxon>
        <taxon>Pseudomonadati</taxon>
        <taxon>Bacteroidota</taxon>
        <taxon>Sphingobacteriia</taxon>
        <taxon>Sphingobacteriales</taxon>
        <taxon>Sphingobacteriaceae</taxon>
        <taxon>Hufsiella</taxon>
    </lineage>
</organism>
<evidence type="ECO:0000313" key="9">
    <source>
        <dbReference type="EMBL" id="MXV50618.1"/>
    </source>
</evidence>
<keyword evidence="10" id="KW-1185">Reference proteome</keyword>
<dbReference type="AlphaFoldDB" id="A0A7K1Y9A5"/>
<evidence type="ECO:0000259" key="8">
    <source>
        <dbReference type="PROSITE" id="PS50109"/>
    </source>
</evidence>
<dbReference type="Pfam" id="PF02518">
    <property type="entry name" value="HATPase_c"/>
    <property type="match status" value="1"/>
</dbReference>
<feature type="transmembrane region" description="Helical" evidence="7">
    <location>
        <begin position="178"/>
        <end position="201"/>
    </location>
</feature>
<dbReference type="PANTHER" id="PTHR43304">
    <property type="entry name" value="PHYTOCHROME-LIKE PROTEIN CPH1"/>
    <property type="match status" value="1"/>
</dbReference>
<keyword evidence="6" id="KW-0175">Coiled coil</keyword>
<keyword evidence="5" id="KW-0418">Kinase</keyword>
<dbReference type="InterPro" id="IPR036097">
    <property type="entry name" value="HisK_dim/P_sf"/>
</dbReference>
<dbReference type="PANTHER" id="PTHR43304:SF1">
    <property type="entry name" value="PAC DOMAIN-CONTAINING PROTEIN"/>
    <property type="match status" value="1"/>
</dbReference>
<evidence type="ECO:0000256" key="2">
    <source>
        <dbReference type="ARBA" id="ARBA00012438"/>
    </source>
</evidence>
<evidence type="ECO:0000256" key="6">
    <source>
        <dbReference type="SAM" id="Coils"/>
    </source>
</evidence>
<dbReference type="InterPro" id="IPR005467">
    <property type="entry name" value="His_kinase_dom"/>
</dbReference>
<dbReference type="Pfam" id="PF05227">
    <property type="entry name" value="CHASE3"/>
    <property type="match status" value="1"/>
</dbReference>
<comment type="catalytic activity">
    <reaction evidence="1">
        <text>ATP + protein L-histidine = ADP + protein N-phospho-L-histidine.</text>
        <dbReference type="EC" id="2.7.13.3"/>
    </reaction>
</comment>
<dbReference type="Gene3D" id="1.10.287.130">
    <property type="match status" value="1"/>
</dbReference>
<proteinExistence type="predicted"/>
<evidence type="ECO:0000256" key="5">
    <source>
        <dbReference type="ARBA" id="ARBA00022777"/>
    </source>
</evidence>
<dbReference type="RefSeq" id="WP_160843778.1">
    <property type="nucleotide sequence ID" value="NZ_WVHT01000002.1"/>
</dbReference>
<dbReference type="EMBL" id="WVHT01000002">
    <property type="protein sequence ID" value="MXV50618.1"/>
    <property type="molecule type" value="Genomic_DNA"/>
</dbReference>
<feature type="domain" description="Histidine kinase" evidence="8">
    <location>
        <begin position="248"/>
        <end position="457"/>
    </location>
</feature>
<evidence type="ECO:0000256" key="4">
    <source>
        <dbReference type="ARBA" id="ARBA00022679"/>
    </source>
</evidence>
<keyword evidence="7" id="KW-0812">Transmembrane</keyword>
<keyword evidence="7" id="KW-1133">Transmembrane helix</keyword>
<reference evidence="9 10" key="1">
    <citation type="submission" date="2019-11" db="EMBL/GenBank/DDBJ databases">
        <title>Pedobacter sp. HMF7647 Genome sequencing and assembly.</title>
        <authorList>
            <person name="Kang H."/>
            <person name="Kim H."/>
            <person name="Joh K."/>
        </authorList>
    </citation>
    <scope>NUCLEOTIDE SEQUENCE [LARGE SCALE GENOMIC DNA]</scope>
    <source>
        <strain evidence="9 10">HMF7647</strain>
    </source>
</reference>
<feature type="coiled-coil region" evidence="6">
    <location>
        <begin position="214"/>
        <end position="245"/>
    </location>
</feature>
<evidence type="ECO:0000313" key="10">
    <source>
        <dbReference type="Proteomes" id="UP000466586"/>
    </source>
</evidence>
<evidence type="ECO:0000256" key="7">
    <source>
        <dbReference type="SAM" id="Phobius"/>
    </source>
</evidence>
<dbReference type="SUPFAM" id="SSF55874">
    <property type="entry name" value="ATPase domain of HSP90 chaperone/DNA topoisomerase II/histidine kinase"/>
    <property type="match status" value="1"/>
</dbReference>
<dbReference type="EC" id="2.7.13.3" evidence="2"/>
<keyword evidence="3" id="KW-0597">Phosphoprotein</keyword>
<dbReference type="InterPro" id="IPR036890">
    <property type="entry name" value="HATPase_C_sf"/>
</dbReference>
<protein>
    <recommendedName>
        <fullName evidence="2">histidine kinase</fullName>
        <ecNumber evidence="2">2.7.13.3</ecNumber>
    </recommendedName>
</protein>
<dbReference type="SMART" id="SM00387">
    <property type="entry name" value="HATPase_c"/>
    <property type="match status" value="1"/>
</dbReference>
<dbReference type="SUPFAM" id="SSF47384">
    <property type="entry name" value="Homodimeric domain of signal transducing histidine kinase"/>
    <property type="match status" value="1"/>
</dbReference>
<dbReference type="InterPro" id="IPR003594">
    <property type="entry name" value="HATPase_dom"/>
</dbReference>
<dbReference type="InterPro" id="IPR052162">
    <property type="entry name" value="Sensor_kinase/Photoreceptor"/>
</dbReference>
<accession>A0A7K1Y9A5</accession>
<dbReference type="PROSITE" id="PS50109">
    <property type="entry name" value="HIS_KIN"/>
    <property type="match status" value="1"/>
</dbReference>
<comment type="caution">
    <text evidence="9">The sequence shown here is derived from an EMBL/GenBank/DDBJ whole genome shotgun (WGS) entry which is preliminary data.</text>
</comment>
<feature type="transmembrane region" description="Helical" evidence="7">
    <location>
        <begin position="6"/>
        <end position="26"/>
    </location>
</feature>
<dbReference type="GO" id="GO:0000155">
    <property type="term" value="F:phosphorelay sensor kinase activity"/>
    <property type="evidence" value="ECO:0007669"/>
    <property type="project" value="InterPro"/>
</dbReference>
<dbReference type="Proteomes" id="UP000466586">
    <property type="component" value="Unassembled WGS sequence"/>
</dbReference>
<dbReference type="InterPro" id="IPR004358">
    <property type="entry name" value="Sig_transdc_His_kin-like_C"/>
</dbReference>
<dbReference type="Gene3D" id="3.30.565.10">
    <property type="entry name" value="Histidine kinase-like ATPase, C-terminal domain"/>
    <property type="match status" value="1"/>
</dbReference>
<keyword evidence="4" id="KW-0808">Transferase</keyword>
<gene>
    <name evidence="9" type="ORF">GS399_06505</name>
</gene>
<sequence length="457" mass="51882">MKNVRLIYLLIGATITLIVANSIFFLNQFYKNEDNFSALNRSYYLIENANVVLADIKTASENEQNYLITKETRYKLLYGSTKRELLKSSSRFYAQIAEAGETNDAIESLQKLISKKISDMDELIDRNDDLAANIRYVNSEEAHILSNVIESKIKRIAGLHRNILAAKSRDIKNQSSQLQLFSIASNWALLTFVIVAFITIMRNRKRIADLFIRIARKNELLEAKKNNLQAVSEHLRQQNDELERFAYIASHDLRSPAINQLALLKLYVQSKTEGEKEEIFGALVETSECLVAKLDDIIEDLRLKHEAIDTREVLSFNDVYCHVVKNLSADIKSTGARINCDFSDAPKINVHRTFLESILQNLLSNAIKYRHPEREPQISIRSYLNDSKICFAVSDNGLGIDLEKNGESLFNLYSRFHKNADGKGVGLYITRKQVLALGGSIDVNSMPDVGSTFTVNF</sequence>
<name>A0A7K1Y9A5_9SPHI</name>